<dbReference type="AlphaFoldDB" id="A0A3E1KD19"/>
<dbReference type="RefSeq" id="WP_116649132.1">
    <property type="nucleotide sequence ID" value="NZ_QUZK01000003.1"/>
</dbReference>
<organism evidence="2 3">
    <name type="scientific">Wenzhouxiangella sediminis</name>
    <dbReference type="NCBI Taxonomy" id="1792836"/>
    <lineage>
        <taxon>Bacteria</taxon>
        <taxon>Pseudomonadati</taxon>
        <taxon>Pseudomonadota</taxon>
        <taxon>Gammaproteobacteria</taxon>
        <taxon>Chromatiales</taxon>
        <taxon>Wenzhouxiangellaceae</taxon>
        <taxon>Wenzhouxiangella</taxon>
    </lineage>
</organism>
<feature type="chain" id="PRO_5017559538" evidence="1">
    <location>
        <begin position="23"/>
        <end position="130"/>
    </location>
</feature>
<comment type="caution">
    <text evidence="2">The sequence shown here is derived from an EMBL/GenBank/DDBJ whole genome shotgun (WGS) entry which is preliminary data.</text>
</comment>
<keyword evidence="1" id="KW-0732">Signal</keyword>
<gene>
    <name evidence="2" type="ORF">DZC52_00335</name>
</gene>
<dbReference type="Proteomes" id="UP000260351">
    <property type="component" value="Unassembled WGS sequence"/>
</dbReference>
<dbReference type="EMBL" id="QUZK01000003">
    <property type="protein sequence ID" value="RFF32818.1"/>
    <property type="molecule type" value="Genomic_DNA"/>
</dbReference>
<reference evidence="2 3" key="1">
    <citation type="submission" date="2018-08" db="EMBL/GenBank/DDBJ databases">
        <title>Wenzhouxiangella salilacus sp. nov., a novel bacterium isolated from a saline lake in Xinjiang Province, China.</title>
        <authorList>
            <person name="Han S."/>
        </authorList>
    </citation>
    <scope>NUCLEOTIDE SEQUENCE [LARGE SCALE GENOMIC DNA]</scope>
    <source>
        <strain evidence="2 3">XDB06</strain>
    </source>
</reference>
<evidence type="ECO:0000313" key="3">
    <source>
        <dbReference type="Proteomes" id="UP000260351"/>
    </source>
</evidence>
<evidence type="ECO:0000313" key="2">
    <source>
        <dbReference type="EMBL" id="RFF32818.1"/>
    </source>
</evidence>
<feature type="signal peptide" evidence="1">
    <location>
        <begin position="1"/>
        <end position="22"/>
    </location>
</feature>
<protein>
    <submittedName>
        <fullName evidence="2">Uncharacterized protein</fullName>
    </submittedName>
</protein>
<name>A0A3E1KD19_9GAMM</name>
<sequence length="130" mass="14630">MKYLSTLISAAALAALCQFAVAANGEPAKARVVGGPPDPVQYLYEVELTAINGERIIPREMLTLEPGDYTLTARIPAQVTEPAVGQRKRRWDRHVDFDITLEPGRDYSVRVKWNRSSLEKPYELLIEEMD</sequence>
<dbReference type="OrthoDB" id="5801850at2"/>
<evidence type="ECO:0000256" key="1">
    <source>
        <dbReference type="SAM" id="SignalP"/>
    </source>
</evidence>
<proteinExistence type="predicted"/>
<keyword evidence="3" id="KW-1185">Reference proteome</keyword>
<accession>A0A3E1KD19</accession>